<dbReference type="EC" id="3.1.26.4" evidence="2"/>
<evidence type="ECO:0000256" key="2">
    <source>
        <dbReference type="ARBA" id="ARBA00012180"/>
    </source>
</evidence>
<protein>
    <recommendedName>
        <fullName evidence="2">ribonuclease H</fullName>
        <ecNumber evidence="2">3.1.26.4</ecNumber>
    </recommendedName>
</protein>
<dbReference type="AlphaFoldDB" id="A0AAE0R838"/>
<evidence type="ECO:0000256" key="1">
    <source>
        <dbReference type="ARBA" id="ARBA00010879"/>
    </source>
</evidence>
<comment type="similarity">
    <text evidence="1">Belongs to the beta type-B retroviral polymerase family. HERV class-II K(HML-2) pol subfamily.</text>
</comment>
<dbReference type="InterPro" id="IPR043502">
    <property type="entry name" value="DNA/RNA_pol_sf"/>
</dbReference>
<accession>A0AAE0R838</accession>
<keyword evidence="5" id="KW-1185">Reference proteome</keyword>
<dbReference type="FunFam" id="3.30.70.270:FF:000003">
    <property type="entry name" value="Transposon Ty3-G Gag-Pol polyprotein"/>
    <property type="match status" value="1"/>
</dbReference>
<proteinExistence type="inferred from homology"/>
<gene>
    <name evidence="4" type="ORF">QTP70_016963</name>
</gene>
<dbReference type="PANTHER" id="PTHR33064:SF37">
    <property type="entry name" value="RIBONUCLEASE H"/>
    <property type="match status" value="1"/>
</dbReference>
<evidence type="ECO:0000259" key="3">
    <source>
        <dbReference type="Pfam" id="PF00078"/>
    </source>
</evidence>
<dbReference type="GO" id="GO:0004523">
    <property type="term" value="F:RNA-DNA hybrid ribonuclease activity"/>
    <property type="evidence" value="ECO:0007669"/>
    <property type="project" value="UniProtKB-EC"/>
</dbReference>
<dbReference type="EMBL" id="JAUCMX010000005">
    <property type="protein sequence ID" value="KAK3545947.1"/>
    <property type="molecule type" value="Genomic_DNA"/>
</dbReference>
<dbReference type="Pfam" id="PF00078">
    <property type="entry name" value="RVT_1"/>
    <property type="match status" value="1"/>
</dbReference>
<organism evidence="4 5">
    <name type="scientific">Hemibagrus guttatus</name>
    <dbReference type="NCBI Taxonomy" id="175788"/>
    <lineage>
        <taxon>Eukaryota</taxon>
        <taxon>Metazoa</taxon>
        <taxon>Chordata</taxon>
        <taxon>Craniata</taxon>
        <taxon>Vertebrata</taxon>
        <taxon>Euteleostomi</taxon>
        <taxon>Actinopterygii</taxon>
        <taxon>Neopterygii</taxon>
        <taxon>Teleostei</taxon>
        <taxon>Ostariophysi</taxon>
        <taxon>Siluriformes</taxon>
        <taxon>Bagridae</taxon>
        <taxon>Hemibagrus</taxon>
    </lineage>
</organism>
<sequence>MSPSVPVLPMPDTSVKSPVTAMDTMIQHEYRDLCGVFIKEKAAKLPLHCPWDCTINLLPNAIPPKCKVYPLSLPETKAMEENIKEIKESDDIFRDAINQYVITYIDDILIYSATYVEHVCHIRNVLTRLLQHQLYVKSEKCEFHKDSITFLGYVISQKRVEMDTSKVRTVMDWPELTTVKELQQFLGFANFYQRFIWNYSNIASPLSSLL</sequence>
<name>A0AAE0R838_9TELE</name>
<reference evidence="4" key="1">
    <citation type="submission" date="2023-06" db="EMBL/GenBank/DDBJ databases">
        <title>Male Hemibagrus guttatus genome.</title>
        <authorList>
            <person name="Bian C."/>
        </authorList>
    </citation>
    <scope>NUCLEOTIDE SEQUENCE</scope>
    <source>
        <strain evidence="4">Male_cb2023</strain>
        <tissue evidence="4">Muscle</tissue>
    </source>
</reference>
<dbReference type="PANTHER" id="PTHR33064">
    <property type="entry name" value="POL PROTEIN"/>
    <property type="match status" value="1"/>
</dbReference>
<dbReference type="SUPFAM" id="SSF56672">
    <property type="entry name" value="DNA/RNA polymerases"/>
    <property type="match status" value="1"/>
</dbReference>
<feature type="domain" description="Reverse transcriptase" evidence="3">
    <location>
        <begin position="90"/>
        <end position="155"/>
    </location>
</feature>
<dbReference type="Gene3D" id="3.30.70.270">
    <property type="match status" value="2"/>
</dbReference>
<dbReference type="InterPro" id="IPR043128">
    <property type="entry name" value="Rev_trsase/Diguanyl_cyclase"/>
</dbReference>
<comment type="caution">
    <text evidence="4">The sequence shown here is derived from an EMBL/GenBank/DDBJ whole genome shotgun (WGS) entry which is preliminary data.</text>
</comment>
<evidence type="ECO:0000313" key="4">
    <source>
        <dbReference type="EMBL" id="KAK3545947.1"/>
    </source>
</evidence>
<dbReference type="InterPro" id="IPR051320">
    <property type="entry name" value="Viral_Replic_Matur_Polypro"/>
</dbReference>
<dbReference type="InterPro" id="IPR000477">
    <property type="entry name" value="RT_dom"/>
</dbReference>
<evidence type="ECO:0000313" key="5">
    <source>
        <dbReference type="Proteomes" id="UP001274896"/>
    </source>
</evidence>
<dbReference type="Proteomes" id="UP001274896">
    <property type="component" value="Unassembled WGS sequence"/>
</dbReference>